<dbReference type="Proteomes" id="UP001499841">
    <property type="component" value="Unassembled WGS sequence"/>
</dbReference>
<name>A0ABP6UMF8_9MICO</name>
<dbReference type="EMBL" id="BAABBA010000041">
    <property type="protein sequence ID" value="GAA3513046.1"/>
    <property type="molecule type" value="Genomic_DNA"/>
</dbReference>
<dbReference type="SUPFAM" id="SSF51735">
    <property type="entry name" value="NAD(P)-binding Rossmann-fold domains"/>
    <property type="match status" value="1"/>
</dbReference>
<comment type="similarity">
    <text evidence="1">Belongs to the short-chain dehydrogenases/reductases (SDR) family.</text>
</comment>
<dbReference type="InterPro" id="IPR020904">
    <property type="entry name" value="Sc_DH/Rdtase_CS"/>
</dbReference>
<evidence type="ECO:0000313" key="3">
    <source>
        <dbReference type="EMBL" id="GAA3513046.1"/>
    </source>
</evidence>
<accession>A0ABP6UMF8</accession>
<dbReference type="PANTHER" id="PTHR24321:SF14">
    <property type="entry name" value="SHORT-CHAIN TYPE DEHYDROGENASE_REDUCTASE BLR2146-RELATED"/>
    <property type="match status" value="1"/>
</dbReference>
<gene>
    <name evidence="3" type="ORF">GCM10022262_41200</name>
</gene>
<dbReference type="RefSeq" id="WP_345045454.1">
    <property type="nucleotide sequence ID" value="NZ_BAABBA010000041.1"/>
</dbReference>
<reference evidence="4" key="1">
    <citation type="journal article" date="2019" name="Int. J. Syst. Evol. Microbiol.">
        <title>The Global Catalogue of Microorganisms (GCM) 10K type strain sequencing project: providing services to taxonomists for standard genome sequencing and annotation.</title>
        <authorList>
            <consortium name="The Broad Institute Genomics Platform"/>
            <consortium name="The Broad Institute Genome Sequencing Center for Infectious Disease"/>
            <person name="Wu L."/>
            <person name="Ma J."/>
        </authorList>
    </citation>
    <scope>NUCLEOTIDE SEQUENCE [LARGE SCALE GENOMIC DNA]</scope>
    <source>
        <strain evidence="4">JCM 17459</strain>
    </source>
</reference>
<dbReference type="PANTHER" id="PTHR24321">
    <property type="entry name" value="DEHYDROGENASES, SHORT CHAIN"/>
    <property type="match status" value="1"/>
</dbReference>
<evidence type="ECO:0000256" key="2">
    <source>
        <dbReference type="ARBA" id="ARBA00023002"/>
    </source>
</evidence>
<dbReference type="PRINTS" id="PR00081">
    <property type="entry name" value="GDHRDH"/>
</dbReference>
<dbReference type="CDD" id="cd05233">
    <property type="entry name" value="SDR_c"/>
    <property type="match status" value="1"/>
</dbReference>
<keyword evidence="2" id="KW-0560">Oxidoreductase</keyword>
<comment type="caution">
    <text evidence="3">The sequence shown here is derived from an EMBL/GenBank/DDBJ whole genome shotgun (WGS) entry which is preliminary data.</text>
</comment>
<dbReference type="Gene3D" id="3.40.50.720">
    <property type="entry name" value="NAD(P)-binding Rossmann-like Domain"/>
    <property type="match status" value="1"/>
</dbReference>
<evidence type="ECO:0000313" key="4">
    <source>
        <dbReference type="Proteomes" id="UP001499841"/>
    </source>
</evidence>
<proteinExistence type="inferred from homology"/>
<sequence>MDLGLAGRRALVTGAGKGIGRAVVETLVAEGVMVLAAELDPGCCAELEAMPNVRAARVDMSTAEAGGRLAVLSQDMLGGLDILVNNVGAAPLRHGFADVDDDAWRRTLDLNLMSVVRTVRATISLLGGSDAGAIVNVASTSGRYPEPMLVDYAASKAAVLSLTGALATELGPAGIRVNAVSPGPTRTPLWDEPGGFADALAQRHGLPREEAVVHHVRDVRKVALGRPATAQQVADAIVYLVSARASHVTGTVLAVHGGMATHLM</sequence>
<keyword evidence="4" id="KW-1185">Reference proteome</keyword>
<dbReference type="PROSITE" id="PS00061">
    <property type="entry name" value="ADH_SHORT"/>
    <property type="match status" value="1"/>
</dbReference>
<organism evidence="3 4">
    <name type="scientific">Georgenia daeguensis</name>
    <dbReference type="NCBI Taxonomy" id="908355"/>
    <lineage>
        <taxon>Bacteria</taxon>
        <taxon>Bacillati</taxon>
        <taxon>Actinomycetota</taxon>
        <taxon>Actinomycetes</taxon>
        <taxon>Micrococcales</taxon>
        <taxon>Bogoriellaceae</taxon>
        <taxon>Georgenia</taxon>
    </lineage>
</organism>
<evidence type="ECO:0000256" key="1">
    <source>
        <dbReference type="ARBA" id="ARBA00006484"/>
    </source>
</evidence>
<protein>
    <submittedName>
        <fullName evidence="3">SDR family oxidoreductase</fullName>
    </submittedName>
</protein>
<dbReference type="InterPro" id="IPR002347">
    <property type="entry name" value="SDR_fam"/>
</dbReference>
<dbReference type="PRINTS" id="PR00080">
    <property type="entry name" value="SDRFAMILY"/>
</dbReference>
<dbReference type="Pfam" id="PF13561">
    <property type="entry name" value="adh_short_C2"/>
    <property type="match status" value="1"/>
</dbReference>
<dbReference type="InterPro" id="IPR036291">
    <property type="entry name" value="NAD(P)-bd_dom_sf"/>
</dbReference>